<sequence>MQKLKAVIFDIDGTLANTVPLCIQAFRQALEPQLHRPLSDEEIKAAFGPDEEGTIASFNPPDVKNATNNFMRYYEALHEEMCPEPFNGIKDLLRTLKSNGVRLAIATGKGKDCSLLSLQRFDILLYFGIIENGAREGSRKPQAIQQIVNAFGVQKEETLYVGDAPGDIKESRKAGIHVVAAAWAGSADKKKLEEEHPDGIFDSVKDFARWLYEKV</sequence>
<keyword evidence="6" id="KW-1185">Reference proteome</keyword>
<dbReference type="Gene3D" id="1.10.150.240">
    <property type="entry name" value="Putative phosphatase, domain 2"/>
    <property type="match status" value="1"/>
</dbReference>
<dbReference type="Gene3D" id="3.40.50.1000">
    <property type="entry name" value="HAD superfamily/HAD-like"/>
    <property type="match status" value="1"/>
</dbReference>
<dbReference type="InterPro" id="IPR006439">
    <property type="entry name" value="HAD-SF_hydro_IA"/>
</dbReference>
<dbReference type="GO" id="GO:0006281">
    <property type="term" value="P:DNA repair"/>
    <property type="evidence" value="ECO:0007669"/>
    <property type="project" value="TreeGrafter"/>
</dbReference>
<name>A0A4U3KWI6_9BACT</name>
<dbReference type="GO" id="GO:0008967">
    <property type="term" value="F:phosphoglycolate phosphatase activity"/>
    <property type="evidence" value="ECO:0007669"/>
    <property type="project" value="UniProtKB-EC"/>
</dbReference>
<dbReference type="EMBL" id="SZQL01000013">
    <property type="protein sequence ID" value="TKK66941.1"/>
    <property type="molecule type" value="Genomic_DNA"/>
</dbReference>
<dbReference type="EC" id="3.1.3.18" evidence="4"/>
<comment type="catalytic activity">
    <reaction evidence="1">
        <text>2-phosphoglycolate + H2O = glycolate + phosphate</text>
        <dbReference type="Rhea" id="RHEA:14369"/>
        <dbReference type="ChEBI" id="CHEBI:15377"/>
        <dbReference type="ChEBI" id="CHEBI:29805"/>
        <dbReference type="ChEBI" id="CHEBI:43474"/>
        <dbReference type="ChEBI" id="CHEBI:58033"/>
        <dbReference type="EC" id="3.1.3.18"/>
    </reaction>
</comment>
<evidence type="ECO:0000256" key="3">
    <source>
        <dbReference type="ARBA" id="ARBA00006171"/>
    </source>
</evidence>
<comment type="similarity">
    <text evidence="3">Belongs to the HAD-like hydrolase superfamily. CbbY/CbbZ/Gph/YieH family.</text>
</comment>
<dbReference type="PRINTS" id="PR00413">
    <property type="entry name" value="HADHALOGNASE"/>
</dbReference>
<dbReference type="NCBIfam" id="TIGR01549">
    <property type="entry name" value="HAD-SF-IA-v1"/>
    <property type="match status" value="1"/>
</dbReference>
<dbReference type="GO" id="GO:0005829">
    <property type="term" value="C:cytosol"/>
    <property type="evidence" value="ECO:0007669"/>
    <property type="project" value="TreeGrafter"/>
</dbReference>
<dbReference type="SFLD" id="SFLDG01129">
    <property type="entry name" value="C1.5:_HAD__Beta-PGM__Phosphata"/>
    <property type="match status" value="1"/>
</dbReference>
<gene>
    <name evidence="5" type="ORF">FC093_15685</name>
</gene>
<dbReference type="InterPro" id="IPR041492">
    <property type="entry name" value="HAD_2"/>
</dbReference>
<dbReference type="InterPro" id="IPR023198">
    <property type="entry name" value="PGP-like_dom2"/>
</dbReference>
<evidence type="ECO:0000313" key="6">
    <source>
        <dbReference type="Proteomes" id="UP000305848"/>
    </source>
</evidence>
<dbReference type="RefSeq" id="WP_137262758.1">
    <property type="nucleotide sequence ID" value="NZ_SZQL01000013.1"/>
</dbReference>
<dbReference type="SUPFAM" id="SSF56784">
    <property type="entry name" value="HAD-like"/>
    <property type="match status" value="1"/>
</dbReference>
<evidence type="ECO:0000313" key="5">
    <source>
        <dbReference type="EMBL" id="TKK66941.1"/>
    </source>
</evidence>
<proteinExistence type="inferred from homology"/>
<protein>
    <recommendedName>
        <fullName evidence="4">phosphoglycolate phosphatase</fullName>
        <ecNumber evidence="4">3.1.3.18</ecNumber>
    </recommendedName>
</protein>
<dbReference type="PANTHER" id="PTHR43434:SF1">
    <property type="entry name" value="PHOSPHOGLYCOLATE PHOSPHATASE"/>
    <property type="match status" value="1"/>
</dbReference>
<evidence type="ECO:0000256" key="1">
    <source>
        <dbReference type="ARBA" id="ARBA00000830"/>
    </source>
</evidence>
<comment type="caution">
    <text evidence="5">The sequence shown here is derived from an EMBL/GenBank/DDBJ whole genome shotgun (WGS) entry which is preliminary data.</text>
</comment>
<evidence type="ECO:0000256" key="2">
    <source>
        <dbReference type="ARBA" id="ARBA00004818"/>
    </source>
</evidence>
<reference evidence="5 6" key="1">
    <citation type="submission" date="2019-05" db="EMBL/GenBank/DDBJ databases">
        <title>Panacibacter sp. strain 17mud1-8 Genome sequencing and assembly.</title>
        <authorList>
            <person name="Chhetri G."/>
        </authorList>
    </citation>
    <scope>NUCLEOTIDE SEQUENCE [LARGE SCALE GENOMIC DNA]</scope>
    <source>
        <strain evidence="5 6">17mud1-8</strain>
    </source>
</reference>
<dbReference type="InterPro" id="IPR023214">
    <property type="entry name" value="HAD_sf"/>
</dbReference>
<organism evidence="5 6">
    <name type="scientific">Ilyomonas limi</name>
    <dbReference type="NCBI Taxonomy" id="2575867"/>
    <lineage>
        <taxon>Bacteria</taxon>
        <taxon>Pseudomonadati</taxon>
        <taxon>Bacteroidota</taxon>
        <taxon>Chitinophagia</taxon>
        <taxon>Chitinophagales</taxon>
        <taxon>Chitinophagaceae</taxon>
        <taxon>Ilyomonas</taxon>
    </lineage>
</organism>
<accession>A0A4U3KWI6</accession>
<dbReference type="Pfam" id="PF13419">
    <property type="entry name" value="HAD_2"/>
    <property type="match status" value="1"/>
</dbReference>
<dbReference type="InterPro" id="IPR050155">
    <property type="entry name" value="HAD-like_hydrolase_sf"/>
</dbReference>
<dbReference type="AlphaFoldDB" id="A0A4U3KWI6"/>
<dbReference type="SFLD" id="SFLDS00003">
    <property type="entry name" value="Haloacid_Dehalogenase"/>
    <property type="match status" value="1"/>
</dbReference>
<keyword evidence="5" id="KW-0378">Hydrolase</keyword>
<dbReference type="OrthoDB" id="9807630at2"/>
<comment type="pathway">
    <text evidence="2">Organic acid metabolism; glycolate biosynthesis; glycolate from 2-phosphoglycolate: step 1/1.</text>
</comment>
<dbReference type="InterPro" id="IPR036412">
    <property type="entry name" value="HAD-like_sf"/>
</dbReference>
<evidence type="ECO:0000256" key="4">
    <source>
        <dbReference type="ARBA" id="ARBA00013078"/>
    </source>
</evidence>
<dbReference type="Proteomes" id="UP000305848">
    <property type="component" value="Unassembled WGS sequence"/>
</dbReference>
<dbReference type="PANTHER" id="PTHR43434">
    <property type="entry name" value="PHOSPHOGLYCOLATE PHOSPHATASE"/>
    <property type="match status" value="1"/>
</dbReference>